<dbReference type="PROSITE" id="PS51186">
    <property type="entry name" value="GNAT"/>
    <property type="match status" value="1"/>
</dbReference>
<dbReference type="SUPFAM" id="SSF55729">
    <property type="entry name" value="Acyl-CoA N-acyltransferases (Nat)"/>
    <property type="match status" value="1"/>
</dbReference>
<keyword evidence="3" id="KW-1185">Reference proteome</keyword>
<dbReference type="RefSeq" id="WP_200377872.1">
    <property type="nucleotide sequence ID" value="NZ_NRRU01000008.1"/>
</dbReference>
<dbReference type="Proteomes" id="UP001041814">
    <property type="component" value="Unassembled WGS sequence"/>
</dbReference>
<dbReference type="Pfam" id="PF13302">
    <property type="entry name" value="Acetyltransf_3"/>
    <property type="match status" value="1"/>
</dbReference>
<dbReference type="Gene3D" id="3.40.630.30">
    <property type="match status" value="1"/>
</dbReference>
<accession>A0ABS1DPE4</accession>
<protein>
    <submittedName>
        <fullName evidence="2">GNAT family N-acetyltransferase</fullName>
    </submittedName>
</protein>
<reference evidence="2" key="2">
    <citation type="journal article" date="2020" name="Microorganisms">
        <title>Osmotic Adaptation and Compatible Solute Biosynthesis of Phototrophic Bacteria as Revealed from Genome Analyses.</title>
        <authorList>
            <person name="Imhoff J.F."/>
            <person name="Rahn T."/>
            <person name="Kunzel S."/>
            <person name="Keller A."/>
            <person name="Neulinger S.C."/>
        </authorList>
    </citation>
    <scope>NUCLEOTIDE SEQUENCE</scope>
    <source>
        <strain evidence="2">IM 151</strain>
    </source>
</reference>
<evidence type="ECO:0000259" key="1">
    <source>
        <dbReference type="PROSITE" id="PS51186"/>
    </source>
</evidence>
<dbReference type="InterPro" id="IPR051531">
    <property type="entry name" value="N-acetyltransferase"/>
</dbReference>
<name>A0ABS1DPE4_RUBGE</name>
<sequence>MQPVLDTPRLLLRPFVPADAPDVQRLAGDARVAETTLAIPHPYPDGAAGAWIASHAAGWADGSEISWAIVRREDGALLGAAALMGINARHASAELGYWVGHEHWGLGYASEAARALAAFADGQLGLSRVVGRCLARNPASARVLEKAGLRAEGRLVRHLYVGGVFEDVLLFGWVRPSRLG</sequence>
<proteinExistence type="predicted"/>
<organism evidence="2 3">
    <name type="scientific">Rubrivivax gelatinosus</name>
    <name type="common">Rhodocyclus gelatinosus</name>
    <name type="synonym">Rhodopseudomonas gelatinosa</name>
    <dbReference type="NCBI Taxonomy" id="28068"/>
    <lineage>
        <taxon>Bacteria</taxon>
        <taxon>Pseudomonadati</taxon>
        <taxon>Pseudomonadota</taxon>
        <taxon>Betaproteobacteria</taxon>
        <taxon>Burkholderiales</taxon>
        <taxon>Sphaerotilaceae</taxon>
        <taxon>Rubrivivax</taxon>
    </lineage>
</organism>
<evidence type="ECO:0000313" key="3">
    <source>
        <dbReference type="Proteomes" id="UP001041814"/>
    </source>
</evidence>
<dbReference type="PANTHER" id="PTHR43792">
    <property type="entry name" value="GNAT FAMILY, PUTATIVE (AFU_ORTHOLOGUE AFUA_3G00765)-RELATED-RELATED"/>
    <property type="match status" value="1"/>
</dbReference>
<dbReference type="InterPro" id="IPR000182">
    <property type="entry name" value="GNAT_dom"/>
</dbReference>
<evidence type="ECO:0000313" key="2">
    <source>
        <dbReference type="EMBL" id="MBK1711883.1"/>
    </source>
</evidence>
<gene>
    <name evidence="2" type="ORF">CKO43_03695</name>
</gene>
<reference evidence="2" key="1">
    <citation type="submission" date="2017-08" db="EMBL/GenBank/DDBJ databases">
        <authorList>
            <person name="Imhoff J.F."/>
            <person name="Rahn T."/>
            <person name="Kuenzel S."/>
            <person name="Neulinger S.C."/>
        </authorList>
    </citation>
    <scope>NUCLEOTIDE SEQUENCE</scope>
    <source>
        <strain evidence="2">IM 151</strain>
    </source>
</reference>
<dbReference type="EMBL" id="NRRU01000008">
    <property type="protein sequence ID" value="MBK1711883.1"/>
    <property type="molecule type" value="Genomic_DNA"/>
</dbReference>
<dbReference type="InterPro" id="IPR016181">
    <property type="entry name" value="Acyl_CoA_acyltransferase"/>
</dbReference>
<comment type="caution">
    <text evidence="2">The sequence shown here is derived from an EMBL/GenBank/DDBJ whole genome shotgun (WGS) entry which is preliminary data.</text>
</comment>
<feature type="domain" description="N-acetyltransferase" evidence="1">
    <location>
        <begin position="10"/>
        <end position="172"/>
    </location>
</feature>